<keyword evidence="2" id="KW-0560">Oxidoreductase</keyword>
<dbReference type="EMBL" id="LR862144">
    <property type="protein sequence ID" value="CAD1825101.1"/>
    <property type="molecule type" value="Genomic_DNA"/>
</dbReference>
<protein>
    <recommendedName>
        <fullName evidence="6">NADP-dependent oxidoreductase domain-containing protein</fullName>
    </recommendedName>
</protein>
<dbReference type="PROSITE" id="PS00063">
    <property type="entry name" value="ALDOKETO_REDUCTASE_3"/>
    <property type="match status" value="1"/>
</dbReference>
<reference evidence="7" key="1">
    <citation type="submission" date="2020-07" db="EMBL/GenBank/DDBJ databases">
        <authorList>
            <person name="Lin J."/>
        </authorList>
    </citation>
    <scope>NUCLEOTIDE SEQUENCE</scope>
</reference>
<sequence length="307" mass="33951">MGVVGMGTAEFPFEAARAGAAVAAALELGYRHFDTAALYGSERALGLAIADAARAGGGVIASRRDVFVTSKLWCPDAHPDRVLPALRQTLSNLQMDYLDLYLIHWPMSAKPGPPIFPLKREDIVPMDLKGVWEAMEECQRLGLAKAIGVSNFPTKKIEELLKTAKIPPAVNQVEMNPVWQQRKLMQFCAEKGIRVTAYSPLGGQTAGAPNPVMESEVLKEIAKAKGKTVAQVSLRWIYEQGASMVVKSFNKERLKQNIEIFDWELTEEERIKISQIPQKKRVTVRDIISKEGTLESVDLSDIDCVEM</sequence>
<feature type="domain" description="NADP-dependent oxidoreductase" evidence="6">
    <location>
        <begin position="5"/>
        <end position="273"/>
    </location>
</feature>
<proteinExistence type="inferred from homology"/>
<dbReference type="PROSITE" id="PS00062">
    <property type="entry name" value="ALDOKETO_REDUCTASE_2"/>
    <property type="match status" value="1"/>
</dbReference>
<dbReference type="SUPFAM" id="SSF51430">
    <property type="entry name" value="NAD(P)-linked oxidoreductase"/>
    <property type="match status" value="1"/>
</dbReference>
<dbReference type="InterPro" id="IPR020471">
    <property type="entry name" value="AKR"/>
</dbReference>
<dbReference type="AlphaFoldDB" id="A0A6V7P2P8"/>
<gene>
    <name evidence="7" type="ORF">CB5_LOCUS8312</name>
</gene>
<accession>A0A6V7P2P8</accession>
<dbReference type="CDD" id="cd19124">
    <property type="entry name" value="AKR_AKR4A_4B"/>
    <property type="match status" value="1"/>
</dbReference>
<dbReference type="InterPro" id="IPR018170">
    <property type="entry name" value="Aldo/ket_reductase_CS"/>
</dbReference>
<evidence type="ECO:0000256" key="4">
    <source>
        <dbReference type="PIRSR" id="PIRSR000097-2"/>
    </source>
</evidence>
<name>A0A6V7P2P8_ANACO</name>
<dbReference type="InterPro" id="IPR036812">
    <property type="entry name" value="NAD(P)_OxRdtase_dom_sf"/>
</dbReference>
<dbReference type="PIRSF" id="PIRSF000097">
    <property type="entry name" value="AKR"/>
    <property type="match status" value="1"/>
</dbReference>
<feature type="site" description="Lowers pKa of active site Tyr" evidence="5">
    <location>
        <position position="71"/>
    </location>
</feature>
<evidence type="ECO:0000256" key="3">
    <source>
        <dbReference type="PIRSR" id="PIRSR000097-1"/>
    </source>
</evidence>
<dbReference type="PANTHER" id="PTHR11732">
    <property type="entry name" value="ALDO/KETO REDUCTASE"/>
    <property type="match status" value="1"/>
</dbReference>
<organism evidence="7">
    <name type="scientific">Ananas comosus var. bracteatus</name>
    <name type="common">red pineapple</name>
    <dbReference type="NCBI Taxonomy" id="296719"/>
    <lineage>
        <taxon>Eukaryota</taxon>
        <taxon>Viridiplantae</taxon>
        <taxon>Streptophyta</taxon>
        <taxon>Embryophyta</taxon>
        <taxon>Tracheophyta</taxon>
        <taxon>Spermatophyta</taxon>
        <taxon>Magnoliopsida</taxon>
        <taxon>Liliopsida</taxon>
        <taxon>Poales</taxon>
        <taxon>Bromeliaceae</taxon>
        <taxon>Bromelioideae</taxon>
        <taxon>Ananas</taxon>
    </lineage>
</organism>
<dbReference type="GO" id="GO:1990641">
    <property type="term" value="P:response to iron ion starvation"/>
    <property type="evidence" value="ECO:0007669"/>
    <property type="project" value="UniProtKB-ARBA"/>
</dbReference>
<evidence type="ECO:0000256" key="1">
    <source>
        <dbReference type="ARBA" id="ARBA00007905"/>
    </source>
</evidence>
<dbReference type="FunFam" id="3.20.20.100:FF:000014">
    <property type="entry name" value="NAD(P)-linked oxidoreductase superfamily protein"/>
    <property type="match status" value="1"/>
</dbReference>
<dbReference type="InterPro" id="IPR044497">
    <property type="entry name" value="AKR4A/B"/>
</dbReference>
<evidence type="ECO:0000256" key="2">
    <source>
        <dbReference type="ARBA" id="ARBA00023002"/>
    </source>
</evidence>
<evidence type="ECO:0000259" key="6">
    <source>
        <dbReference type="Pfam" id="PF00248"/>
    </source>
</evidence>
<dbReference type="GO" id="GO:0019290">
    <property type="term" value="P:siderophore biosynthetic process"/>
    <property type="evidence" value="ECO:0007669"/>
    <property type="project" value="UniProtKB-ARBA"/>
</dbReference>
<feature type="binding site" evidence="4">
    <location>
        <position position="104"/>
    </location>
    <ligand>
        <name>substrate</name>
    </ligand>
</feature>
<dbReference type="PROSITE" id="PS00798">
    <property type="entry name" value="ALDOKETO_REDUCTASE_1"/>
    <property type="match status" value="1"/>
</dbReference>
<dbReference type="Pfam" id="PF00248">
    <property type="entry name" value="Aldo_ket_red"/>
    <property type="match status" value="1"/>
</dbReference>
<dbReference type="GO" id="GO:0033707">
    <property type="term" value="F:3''-deamino-3''-oxonicotianamine reductase activity"/>
    <property type="evidence" value="ECO:0007669"/>
    <property type="project" value="UniProtKB-ARBA"/>
</dbReference>
<dbReference type="InterPro" id="IPR023210">
    <property type="entry name" value="NADP_OxRdtase_dom"/>
</dbReference>
<comment type="similarity">
    <text evidence="1">Belongs to the aldo/keto reductase family.</text>
</comment>
<evidence type="ECO:0000313" key="7">
    <source>
        <dbReference type="EMBL" id="CAD1825101.1"/>
    </source>
</evidence>
<feature type="active site" description="Proton donor" evidence="3">
    <location>
        <position position="39"/>
    </location>
</feature>
<dbReference type="PRINTS" id="PR00069">
    <property type="entry name" value="ALDKETRDTASE"/>
</dbReference>
<dbReference type="Gene3D" id="3.20.20.100">
    <property type="entry name" value="NADP-dependent oxidoreductase domain"/>
    <property type="match status" value="1"/>
</dbReference>
<evidence type="ECO:0000256" key="5">
    <source>
        <dbReference type="PIRSR" id="PIRSR000097-3"/>
    </source>
</evidence>